<evidence type="ECO:0000256" key="1">
    <source>
        <dbReference type="ARBA" id="ARBA00004123"/>
    </source>
</evidence>
<dbReference type="FunFam" id="3.40.50.300:FF:000129">
    <property type="entry name" value="Replication factor C subunit 5"/>
    <property type="match status" value="1"/>
</dbReference>
<dbReference type="Gene3D" id="1.10.8.60">
    <property type="match status" value="1"/>
</dbReference>
<dbReference type="OrthoDB" id="4199794at2759"/>
<dbReference type="Pfam" id="PF08542">
    <property type="entry name" value="Rep_fac_C"/>
    <property type="match status" value="1"/>
</dbReference>
<dbReference type="GO" id="GO:0003677">
    <property type="term" value="F:DNA binding"/>
    <property type="evidence" value="ECO:0007669"/>
    <property type="project" value="InterPro"/>
</dbReference>
<dbReference type="NCBIfam" id="NF001679">
    <property type="entry name" value="PRK00440.1"/>
    <property type="match status" value="1"/>
</dbReference>
<dbReference type="STRING" id="1764295.A0A5B8MZL7"/>
<accession>A0A5B8MZL7</accession>
<evidence type="ECO:0000256" key="5">
    <source>
        <dbReference type="ARBA" id="ARBA00022741"/>
    </source>
</evidence>
<dbReference type="CDD" id="cd00009">
    <property type="entry name" value="AAA"/>
    <property type="match status" value="1"/>
</dbReference>
<dbReference type="SUPFAM" id="SSF52540">
    <property type="entry name" value="P-loop containing nucleoside triphosphate hydrolases"/>
    <property type="match status" value="1"/>
</dbReference>
<evidence type="ECO:0000256" key="3">
    <source>
        <dbReference type="ARBA" id="ARBA00011480"/>
    </source>
</evidence>
<dbReference type="CDD" id="cd18140">
    <property type="entry name" value="HLD_clamp_RFC"/>
    <property type="match status" value="1"/>
</dbReference>
<evidence type="ECO:0000259" key="8">
    <source>
        <dbReference type="SMART" id="SM00382"/>
    </source>
</evidence>
<dbReference type="InterPro" id="IPR003593">
    <property type="entry name" value="AAA+_ATPase"/>
</dbReference>
<dbReference type="Gene3D" id="3.40.50.300">
    <property type="entry name" value="P-loop containing nucleotide triphosphate hydrolases"/>
    <property type="match status" value="1"/>
</dbReference>
<keyword evidence="7" id="KW-0539">Nucleus</keyword>
<reference evidence="9 10" key="1">
    <citation type="submission" date="2018-07" db="EMBL/GenBank/DDBJ databases">
        <title>The complete nuclear genome of the prasinophyte Chloropicon primus (CCMP1205).</title>
        <authorList>
            <person name="Pombert J.-F."/>
            <person name="Otis C."/>
            <person name="Turmel M."/>
            <person name="Lemieux C."/>
        </authorList>
    </citation>
    <scope>NUCLEOTIDE SEQUENCE [LARGE SCALE GENOMIC DNA]</scope>
    <source>
        <strain evidence="9 10">CCMP1205</strain>
    </source>
</reference>
<dbReference type="SUPFAM" id="SSF48019">
    <property type="entry name" value="post-AAA+ oligomerization domain-like"/>
    <property type="match status" value="1"/>
</dbReference>
<name>A0A5B8MZL7_9CHLO</name>
<dbReference type="GO" id="GO:0005634">
    <property type="term" value="C:nucleus"/>
    <property type="evidence" value="ECO:0007669"/>
    <property type="project" value="UniProtKB-SubCell"/>
</dbReference>
<dbReference type="GO" id="GO:0003689">
    <property type="term" value="F:DNA clamp loader activity"/>
    <property type="evidence" value="ECO:0007669"/>
    <property type="project" value="TreeGrafter"/>
</dbReference>
<dbReference type="GO" id="GO:0005524">
    <property type="term" value="F:ATP binding"/>
    <property type="evidence" value="ECO:0007669"/>
    <property type="project" value="UniProtKB-KW"/>
</dbReference>
<gene>
    <name evidence="9" type="ORF">A3770_16p76200</name>
</gene>
<dbReference type="Gene3D" id="1.20.272.10">
    <property type="match status" value="1"/>
</dbReference>
<evidence type="ECO:0000256" key="4">
    <source>
        <dbReference type="ARBA" id="ARBA00022705"/>
    </source>
</evidence>
<dbReference type="EMBL" id="CP031049">
    <property type="protein sequence ID" value="QDZ25102.1"/>
    <property type="molecule type" value="Genomic_DNA"/>
</dbReference>
<dbReference type="GO" id="GO:0016887">
    <property type="term" value="F:ATP hydrolysis activity"/>
    <property type="evidence" value="ECO:0007669"/>
    <property type="project" value="InterPro"/>
</dbReference>
<dbReference type="InterPro" id="IPR047854">
    <property type="entry name" value="RFC_lid"/>
</dbReference>
<evidence type="ECO:0000313" key="10">
    <source>
        <dbReference type="Proteomes" id="UP000316726"/>
    </source>
</evidence>
<comment type="similarity">
    <text evidence="2">Belongs to the activator 1 small subunits family.</text>
</comment>
<comment type="subunit">
    <text evidence="3">Heterotetramer of subunits RFC2, RFC3, RFC4 and RFC5 that can form a complex with RFC1.</text>
</comment>
<dbReference type="SMART" id="SM00382">
    <property type="entry name" value="AAA"/>
    <property type="match status" value="1"/>
</dbReference>
<dbReference type="Pfam" id="PF00004">
    <property type="entry name" value="AAA"/>
    <property type="match status" value="1"/>
</dbReference>
<dbReference type="GO" id="GO:0006281">
    <property type="term" value="P:DNA repair"/>
    <property type="evidence" value="ECO:0007669"/>
    <property type="project" value="TreeGrafter"/>
</dbReference>
<dbReference type="InterPro" id="IPR050238">
    <property type="entry name" value="DNA_Rep/Repair_Clamp_Loader"/>
</dbReference>
<evidence type="ECO:0000313" key="9">
    <source>
        <dbReference type="EMBL" id="QDZ25102.1"/>
    </source>
</evidence>
<dbReference type="InterPro" id="IPR008921">
    <property type="entry name" value="DNA_pol3_clamp-load_cplx_C"/>
</dbReference>
<dbReference type="GO" id="GO:0005663">
    <property type="term" value="C:DNA replication factor C complex"/>
    <property type="evidence" value="ECO:0007669"/>
    <property type="project" value="TreeGrafter"/>
</dbReference>
<dbReference type="InterPro" id="IPR003959">
    <property type="entry name" value="ATPase_AAA_core"/>
</dbReference>
<dbReference type="GO" id="GO:0006261">
    <property type="term" value="P:DNA-templated DNA replication"/>
    <property type="evidence" value="ECO:0007669"/>
    <property type="project" value="TreeGrafter"/>
</dbReference>
<keyword evidence="6" id="KW-0067">ATP-binding</keyword>
<dbReference type="PANTHER" id="PTHR11669:SF9">
    <property type="entry name" value="REPLICATION FACTOR C SUBUNIT 5"/>
    <property type="match status" value="1"/>
</dbReference>
<evidence type="ECO:0000256" key="2">
    <source>
        <dbReference type="ARBA" id="ARBA00005378"/>
    </source>
</evidence>
<evidence type="ECO:0000256" key="7">
    <source>
        <dbReference type="ARBA" id="ARBA00023242"/>
    </source>
</evidence>
<evidence type="ECO:0000256" key="6">
    <source>
        <dbReference type="ARBA" id="ARBA00022840"/>
    </source>
</evidence>
<proteinExistence type="inferred from homology"/>
<feature type="domain" description="AAA+ ATPase" evidence="8">
    <location>
        <begin position="51"/>
        <end position="192"/>
    </location>
</feature>
<dbReference type="InterPro" id="IPR027417">
    <property type="entry name" value="P-loop_NTPase"/>
</dbReference>
<dbReference type="PANTHER" id="PTHR11669">
    <property type="entry name" value="REPLICATION FACTOR C / DNA POLYMERASE III GAMMA-TAU SUBUNIT"/>
    <property type="match status" value="1"/>
</dbReference>
<protein>
    <submittedName>
        <fullName evidence="9">Subunit 3 of replication factor C</fullName>
    </submittedName>
</protein>
<comment type="subcellular location">
    <subcellularLocation>
        <location evidence="1">Nucleus</location>
    </subcellularLocation>
</comment>
<dbReference type="Proteomes" id="UP000316726">
    <property type="component" value="Chromosome 16"/>
</dbReference>
<sequence length="366" mass="40072">MASGSGPSSSSGGSEGLVVPWVEKYRPTTLEDVAAHKDIVDTVKRLVEENKLPHLLLYGPPGTGKTSMILAIAKQIYGKRANQMCLHLNASDARGIDVVRNDIQGFASTRNISFAFKKPDSSSSSSSSSGEFKLVILDECDAMTNDAQFALRRIIEKYTKNTRFCLICNYVNKVIPALQSRCTRFRFCPLPAQYVKERLTFIMDKEGVKTSVEGMDVDDGESDDGGVDAVVRLSKGDMRRALNLVQTMAMSGKVVTEENVYACTGQTRPKQVKEILRVLLNSSFSECMRVLGGMQQEEGFALVDILQDLYGELKKVGLPKGVRSDLLDKLADLEFNLSGSCTEKIQLGGLVGTFTAARKNIVEQAT</sequence>
<keyword evidence="5" id="KW-0547">Nucleotide-binding</keyword>
<dbReference type="InterPro" id="IPR013748">
    <property type="entry name" value="Rep_factorC_C"/>
</dbReference>
<keyword evidence="4" id="KW-0235">DNA replication</keyword>
<dbReference type="FunFam" id="1.20.272.10:FF:000004">
    <property type="entry name" value="Replication factor C subunit 5"/>
    <property type="match status" value="1"/>
</dbReference>
<organism evidence="9 10">
    <name type="scientific">Chloropicon primus</name>
    <dbReference type="NCBI Taxonomy" id="1764295"/>
    <lineage>
        <taxon>Eukaryota</taxon>
        <taxon>Viridiplantae</taxon>
        <taxon>Chlorophyta</taxon>
        <taxon>Chloropicophyceae</taxon>
        <taxon>Chloropicales</taxon>
        <taxon>Chloropicaceae</taxon>
        <taxon>Chloropicon</taxon>
    </lineage>
</organism>
<dbReference type="AlphaFoldDB" id="A0A5B8MZL7"/>
<keyword evidence="10" id="KW-1185">Reference proteome</keyword>